<comment type="similarity">
    <text evidence="1">Belongs to the virb1 family.</text>
</comment>
<organism evidence="3 4">
    <name type="scientific">Rhizobium setariae</name>
    <dbReference type="NCBI Taxonomy" id="2801340"/>
    <lineage>
        <taxon>Bacteria</taxon>
        <taxon>Pseudomonadati</taxon>
        <taxon>Pseudomonadota</taxon>
        <taxon>Alphaproteobacteria</taxon>
        <taxon>Hyphomicrobiales</taxon>
        <taxon>Rhizobiaceae</taxon>
        <taxon>Rhizobium/Agrobacterium group</taxon>
        <taxon>Rhizobium</taxon>
    </lineage>
</organism>
<keyword evidence="4" id="KW-1185">Reference proteome</keyword>
<feature type="domain" description="Transglycosylase SLT" evidence="2">
    <location>
        <begin position="195"/>
        <end position="268"/>
    </location>
</feature>
<dbReference type="Pfam" id="PF01464">
    <property type="entry name" value="SLT"/>
    <property type="match status" value="1"/>
</dbReference>
<dbReference type="Proteomes" id="UP000633219">
    <property type="component" value="Unassembled WGS sequence"/>
</dbReference>
<sequence length="304" mass="33041">MGYQSVTICEDFCFAGGRHITKAGAIMREKIKLAGQMAIASGTLVLLASCTTAKVYSVVPADKPSTEEIAMLTTLQATDTSGLASTEMASVDMQPVDMATDKSIEMAYAIPVSKPIAQANEAMAAVQVASADPAMTNRTMAEVAVIAEPAQVQSAVMTDTFDRPELTPSAALAVPKTRSIDPFVTSTKNTNLNQLIAKYAALYEVPEPLIHHVVRRESNYNPNAVHRGNWGLMQIRYNTAKGLGYEGNANGLLDAETNLKYAVKYLKGAWIVAEKDAKKADWLYRTGYYYQAKQKQLLDDLDMQ</sequence>
<evidence type="ECO:0000313" key="3">
    <source>
        <dbReference type="EMBL" id="MBL0374490.1"/>
    </source>
</evidence>
<accession>A0A936YWB2</accession>
<dbReference type="Gene3D" id="1.10.530.10">
    <property type="match status" value="1"/>
</dbReference>
<proteinExistence type="inferred from homology"/>
<evidence type="ECO:0000259" key="2">
    <source>
        <dbReference type="Pfam" id="PF01464"/>
    </source>
</evidence>
<dbReference type="EMBL" id="JAEQNC010000013">
    <property type="protein sequence ID" value="MBL0374490.1"/>
    <property type="molecule type" value="Genomic_DNA"/>
</dbReference>
<protein>
    <submittedName>
        <fullName evidence="3">Transglycosylase SLT domain-containing protein</fullName>
    </submittedName>
</protein>
<name>A0A936YWB2_9HYPH</name>
<dbReference type="InterPro" id="IPR008258">
    <property type="entry name" value="Transglycosylase_SLT_dom_1"/>
</dbReference>
<evidence type="ECO:0000256" key="1">
    <source>
        <dbReference type="ARBA" id="ARBA00009387"/>
    </source>
</evidence>
<dbReference type="AlphaFoldDB" id="A0A936YWB2"/>
<dbReference type="InterPro" id="IPR023346">
    <property type="entry name" value="Lysozyme-like_dom_sf"/>
</dbReference>
<dbReference type="SUPFAM" id="SSF53955">
    <property type="entry name" value="Lysozyme-like"/>
    <property type="match status" value="1"/>
</dbReference>
<reference evidence="3" key="1">
    <citation type="submission" date="2021-01" db="EMBL/GenBank/DDBJ databases">
        <title>Rhizobium sp. strain KVB221 16S ribosomal RNA gene Genome sequencing and assembly.</title>
        <authorList>
            <person name="Kang M."/>
        </authorList>
    </citation>
    <scope>NUCLEOTIDE SEQUENCE</scope>
    <source>
        <strain evidence="3">KVB221</strain>
    </source>
</reference>
<gene>
    <name evidence="3" type="ORF">JJB09_20975</name>
</gene>
<comment type="caution">
    <text evidence="3">The sequence shown here is derived from an EMBL/GenBank/DDBJ whole genome shotgun (WGS) entry which is preliminary data.</text>
</comment>
<evidence type="ECO:0000313" key="4">
    <source>
        <dbReference type="Proteomes" id="UP000633219"/>
    </source>
</evidence>